<gene>
    <name evidence="2" type="ORF">ILUMI_26978</name>
</gene>
<feature type="region of interest" description="Disordered" evidence="1">
    <location>
        <begin position="30"/>
        <end position="88"/>
    </location>
</feature>
<keyword evidence="3" id="KW-1185">Reference proteome</keyword>
<proteinExistence type="predicted"/>
<name>A0A8K0FX55_IGNLU</name>
<organism evidence="2 3">
    <name type="scientific">Ignelater luminosus</name>
    <name type="common">Cucubano</name>
    <name type="synonym">Pyrophorus luminosus</name>
    <dbReference type="NCBI Taxonomy" id="2038154"/>
    <lineage>
        <taxon>Eukaryota</taxon>
        <taxon>Metazoa</taxon>
        <taxon>Ecdysozoa</taxon>
        <taxon>Arthropoda</taxon>
        <taxon>Hexapoda</taxon>
        <taxon>Insecta</taxon>
        <taxon>Pterygota</taxon>
        <taxon>Neoptera</taxon>
        <taxon>Endopterygota</taxon>
        <taxon>Coleoptera</taxon>
        <taxon>Polyphaga</taxon>
        <taxon>Elateriformia</taxon>
        <taxon>Elateroidea</taxon>
        <taxon>Elateridae</taxon>
        <taxon>Agrypninae</taxon>
        <taxon>Pyrophorini</taxon>
        <taxon>Ignelater</taxon>
    </lineage>
</organism>
<accession>A0A8K0FX55</accession>
<dbReference type="Proteomes" id="UP000801492">
    <property type="component" value="Unassembled WGS sequence"/>
</dbReference>
<dbReference type="AlphaFoldDB" id="A0A8K0FX55"/>
<reference evidence="2" key="1">
    <citation type="submission" date="2019-08" db="EMBL/GenBank/DDBJ databases">
        <title>The genome of the North American firefly Photinus pyralis.</title>
        <authorList>
            <consortium name="Photinus pyralis genome working group"/>
            <person name="Fallon T.R."/>
            <person name="Sander Lower S.E."/>
            <person name="Weng J.-K."/>
        </authorList>
    </citation>
    <scope>NUCLEOTIDE SEQUENCE</scope>
    <source>
        <strain evidence="2">TRF0915ILg1</strain>
        <tissue evidence="2">Whole body</tissue>
    </source>
</reference>
<evidence type="ECO:0000313" key="3">
    <source>
        <dbReference type="Proteomes" id="UP000801492"/>
    </source>
</evidence>
<comment type="caution">
    <text evidence="2">The sequence shown here is derived from an EMBL/GenBank/DDBJ whole genome shotgun (WGS) entry which is preliminary data.</text>
</comment>
<sequence>MEGVSNWFKSNRPKDQFSALFKKALGELQSTTNQNEISGSRKAAKRRTLQRASICPDDIEEAKTDQQPVRKRGRSKRPASPESSSQLQHCILGYRHVSERYFVRSSLGVSSLSSADVSLKNSGGV</sequence>
<protein>
    <submittedName>
        <fullName evidence="2">Uncharacterized protein</fullName>
    </submittedName>
</protein>
<evidence type="ECO:0000313" key="2">
    <source>
        <dbReference type="EMBL" id="KAF2879192.1"/>
    </source>
</evidence>
<evidence type="ECO:0000256" key="1">
    <source>
        <dbReference type="SAM" id="MobiDB-lite"/>
    </source>
</evidence>
<dbReference type="EMBL" id="VTPC01091214">
    <property type="protein sequence ID" value="KAF2879192.1"/>
    <property type="molecule type" value="Genomic_DNA"/>
</dbReference>